<reference evidence="1" key="1">
    <citation type="journal article" date="2012" name="Sci. Rep.">
        <title>Recruitment in the sea: bacterial genes required for inducing larval settlement in a polychaete worm.</title>
        <authorList>
            <person name="Huang Y."/>
            <person name="Callahan S."/>
            <person name="Hadfield M.G."/>
        </authorList>
    </citation>
    <scope>NUCLEOTIDE SEQUENCE</scope>
    <source>
        <strain evidence="1">HI1</strain>
    </source>
</reference>
<name>A0A023PYN2_9GAMM</name>
<proteinExistence type="predicted"/>
<dbReference type="EMBL" id="JWIC01000006">
    <property type="protein sequence ID" value="KID56765.1"/>
    <property type="molecule type" value="Genomic_DNA"/>
</dbReference>
<evidence type="ECO:0000313" key="1">
    <source>
        <dbReference type="EMBL" id="AHX39694.1"/>
    </source>
</evidence>
<dbReference type="RefSeq" id="WP_039609831.1">
    <property type="nucleotide sequence ID" value="NZ_JWIC01000006.1"/>
</dbReference>
<dbReference type="AlphaFoldDB" id="A0A023PYN2"/>
<sequence length="890" mass="100165">METNALKIASDAVLNPGQDLDGLRAQGIAQLQKLAPDTWSDHNVFDPGITLLEVLAYVLSDLSYKLNYTVEDLIAVEPGESLAPTQFLNLEQVMFSHCVTLADYRRLLLDITEIKNITISVRDERATGATIFDVIVLTSPSAQASQDSLREKIHHTFSAARCITHQLGKIEFYQSVPVQLGMHLVLKDAQDIVHVMADILSKVALEISPNLTRYTSQELLDKGMYVEDIYVGPSLSNGFILDEDLESTPVKKHLYSSDILDALRVHPNIEQIEEFRFIVDQGAQPGYEYWQVEVQDLDPSSVNLAPELGFLSTQFFDAISLVIEGQSYVLDEDEIASIRYAIGERIVEHTSGLAEQVNQESHRFLPLSQYRSLQHELPQVYALTEQSLNRDIDSDQKAQLLQFKGYLHLFDQILADQHKQLDVLPHILALPQYTHFERLGQIMDRMLSSEALSQGQLDEFWHRVKALPHTQLSQAVTGISGVNHLVKLALDAYQQQGLQQQLESDFSVAQLTRLNDSIAHLLARFAIKLPNANLLKYREVFGFYVNVIGACQNDPSEHEDLLLRLVLLRQYIDKCRLLNEIGALGENRCRGFDYLSKEPKTAHTASLSRLVMRSLGFSHHGQMPLATHNRESFYLLESDLLGNDSSGNLYCVLPNWTTRLQNNAFRALVESQIGKFKPLHLSAQCVWLTREQMSLFERLYFGWLNFYGQAQRERFAEGQAHIASVAADIGGLLETVLVSEPGTMIENIINYVLAKPQGMEVLEAYLVQILSEYAYEPLPNEIEIDEQSYAQVRSAVAQIINEHSALYPDGFSEDQVLYLATQLCIDHICTPNAFAQSSNTRFTVGYSPLPFLKPILPVSFSQINSNTAVVSKFIVATSVPNRIDPEGNEE</sequence>
<reference evidence="2 3" key="3">
    <citation type="submission" date="2014-12" db="EMBL/GenBank/DDBJ databases">
        <title>Draft Genome Sequence of Pseudoalteromonas luteoviolacea HI1.</title>
        <authorList>
            <person name="Asahina A.Y."/>
            <person name="Hadfield M.G."/>
        </authorList>
    </citation>
    <scope>NUCLEOTIDE SEQUENCE [LARGE SCALE GENOMIC DNA]</scope>
    <source>
        <strain evidence="2 3">HI1</strain>
    </source>
</reference>
<reference evidence="1" key="2">
    <citation type="journal article" date="2014" name="Science">
        <title>Marine tubeworm metamorphosis induced by arrays of bacterial phage tail-like structures.</title>
        <authorList>
            <person name="Shikuma N.J."/>
            <person name="Pilhofer M."/>
            <person name="Weiss G.L."/>
            <person name="Hadfield M.G."/>
            <person name="Jensen G.J."/>
            <person name="Newman D.K."/>
        </authorList>
    </citation>
    <scope>NUCLEOTIDE SEQUENCE</scope>
    <source>
        <strain evidence="1">HI1</strain>
    </source>
</reference>
<dbReference type="Proteomes" id="UP000031327">
    <property type="component" value="Unassembled WGS sequence"/>
</dbReference>
<accession>A0A023PYN2</accession>
<dbReference type="OrthoDB" id="8263000at2"/>
<gene>
    <name evidence="2" type="ORF">JF50_12715</name>
</gene>
<evidence type="ECO:0000313" key="2">
    <source>
        <dbReference type="EMBL" id="KID56765.1"/>
    </source>
</evidence>
<protein>
    <submittedName>
        <fullName evidence="1">Uncharacterized protein</fullName>
    </submittedName>
</protein>
<dbReference type="EMBL" id="KF724687">
    <property type="protein sequence ID" value="AHX39694.1"/>
    <property type="molecule type" value="Genomic_DNA"/>
</dbReference>
<organism evidence="1">
    <name type="scientific">Pseudoalteromonas luteoviolacea</name>
    <dbReference type="NCBI Taxonomy" id="43657"/>
    <lineage>
        <taxon>Bacteria</taxon>
        <taxon>Pseudomonadati</taxon>
        <taxon>Pseudomonadota</taxon>
        <taxon>Gammaproteobacteria</taxon>
        <taxon>Alteromonadales</taxon>
        <taxon>Pseudoalteromonadaceae</taxon>
        <taxon>Pseudoalteromonas</taxon>
    </lineage>
</organism>
<evidence type="ECO:0000313" key="3">
    <source>
        <dbReference type="Proteomes" id="UP000031327"/>
    </source>
</evidence>